<reference evidence="2" key="1">
    <citation type="submission" date="2020-01" db="EMBL/GenBank/DDBJ databases">
        <authorList>
            <consortium name="DOE Joint Genome Institute"/>
            <person name="Haridas S."/>
            <person name="Albert R."/>
            <person name="Binder M."/>
            <person name="Bloem J."/>
            <person name="Labutti K."/>
            <person name="Salamov A."/>
            <person name="Andreopoulos B."/>
            <person name="Baker S.E."/>
            <person name="Barry K."/>
            <person name="Bills G."/>
            <person name="Bluhm B.H."/>
            <person name="Cannon C."/>
            <person name="Castanera R."/>
            <person name="Culley D.E."/>
            <person name="Daum C."/>
            <person name="Ezra D."/>
            <person name="Gonzalez J.B."/>
            <person name="Henrissat B."/>
            <person name="Kuo A."/>
            <person name="Liang C."/>
            <person name="Lipzen A."/>
            <person name="Lutzoni F."/>
            <person name="Magnuson J."/>
            <person name="Mondo S."/>
            <person name="Nolan M."/>
            <person name="Ohm R."/>
            <person name="Pangilinan J."/>
            <person name="Park H.-J."/>
            <person name="Ramirez L."/>
            <person name="Alfaro M."/>
            <person name="Sun H."/>
            <person name="Tritt A."/>
            <person name="Yoshinaga Y."/>
            <person name="Zwiers L.-H."/>
            <person name="Turgeon B.G."/>
            <person name="Goodwin S.B."/>
            <person name="Spatafora J.W."/>
            <person name="Crous P.W."/>
            <person name="Grigoriev I.V."/>
        </authorList>
    </citation>
    <scope>NUCLEOTIDE SEQUENCE</scope>
    <source>
        <strain evidence="2">IPT5</strain>
    </source>
</reference>
<feature type="transmembrane region" description="Helical" evidence="1">
    <location>
        <begin position="63"/>
        <end position="90"/>
    </location>
</feature>
<evidence type="ECO:0000313" key="3">
    <source>
        <dbReference type="Proteomes" id="UP000799423"/>
    </source>
</evidence>
<feature type="transmembrane region" description="Helical" evidence="1">
    <location>
        <begin position="182"/>
        <end position="208"/>
    </location>
</feature>
<accession>A0A6A7AYT4</accession>
<name>A0A6A7AYT4_9PLEO</name>
<feature type="transmembrane region" description="Helical" evidence="1">
    <location>
        <begin position="638"/>
        <end position="660"/>
    </location>
</feature>
<sequence length="770" mass="83911">MNPNHIFQMSNCDKAGVSNSVLDLSESCEPDEKPTNRLAPDTKTCISTSYCLSSGSKNTIQRIGWYTLSLVAVSSLAILGFVVYISFMWLAGDNNRTWRAIAQRGWIVKSITLASVVLRTAVGVQAGVATAMIASILVEGPGGPLHDLSQVALLRVSTTSPFSVLGHLLTHSFRDGYRSWKYYIITCPATILSVTTLFMQFTSTLLLADIHPGLITGRTASLHLSQITPHSTGFGGSRWTSVGRNYPTFAEYADNNTSSNIADISDIGNSLRAFLPISDPQTRSMLYRYEGPAPVIDTRVVCVRPNITLTSLEGMITGSVSISEDILVQVPGLAANGTSQFSCGYPTSWALCQLHDLIGSPMPGLPNLKGTLRGQAPTLNYLAIKSMNGHSWTESIDPSIQNAGNAIAGLNYENNAEWSHVRPGIIPPASVGPSLMFSLCVPIFRSRPYNIVASATQNRTEPLTVYSPDGERSGWESARKQLVTSNDHTLSDRGLLALQPLIWTESSEAYDESLLTSADIYSAINLADQGSDHTILLSESAFPSNTSGTNREQMSDPQLGIRGPALEILEKGGSIAQVIQCMLMIIVGSLYMEYTWTEVPGWTDPEHLNFKRSEFVEAQIPMGGSQIWLKSAGRTAPYTAVMLMVMLHCTTIALVCIWFCKGTKVSILWNSWQNVAQTISPVTDPYLAAASLASDSEVKRQMQRDGVHKLRVKLSLDDKEDNEAKTVLVTGEREDQAPAQRTVRNAFAQGLRYRKQDGEKKTPLDASPMV</sequence>
<keyword evidence="3" id="KW-1185">Reference proteome</keyword>
<gene>
    <name evidence="2" type="ORF">T440DRAFT_521079</name>
</gene>
<proteinExistence type="predicted"/>
<dbReference type="OrthoDB" id="5428040at2759"/>
<evidence type="ECO:0000313" key="2">
    <source>
        <dbReference type="EMBL" id="KAF2847315.1"/>
    </source>
</evidence>
<protein>
    <submittedName>
        <fullName evidence="2">Uncharacterized protein</fullName>
    </submittedName>
</protein>
<feature type="transmembrane region" description="Helical" evidence="1">
    <location>
        <begin position="111"/>
        <end position="138"/>
    </location>
</feature>
<dbReference type="Proteomes" id="UP000799423">
    <property type="component" value="Unassembled WGS sequence"/>
</dbReference>
<keyword evidence="1" id="KW-0812">Transmembrane</keyword>
<organism evidence="2 3">
    <name type="scientific">Plenodomus tracheiphilus IPT5</name>
    <dbReference type="NCBI Taxonomy" id="1408161"/>
    <lineage>
        <taxon>Eukaryota</taxon>
        <taxon>Fungi</taxon>
        <taxon>Dikarya</taxon>
        <taxon>Ascomycota</taxon>
        <taxon>Pezizomycotina</taxon>
        <taxon>Dothideomycetes</taxon>
        <taxon>Pleosporomycetidae</taxon>
        <taxon>Pleosporales</taxon>
        <taxon>Pleosporineae</taxon>
        <taxon>Leptosphaeriaceae</taxon>
        <taxon>Plenodomus</taxon>
    </lineage>
</organism>
<dbReference type="EMBL" id="MU006327">
    <property type="protein sequence ID" value="KAF2847315.1"/>
    <property type="molecule type" value="Genomic_DNA"/>
</dbReference>
<dbReference type="AlphaFoldDB" id="A0A6A7AYT4"/>
<keyword evidence="1" id="KW-0472">Membrane</keyword>
<keyword evidence="1" id="KW-1133">Transmembrane helix</keyword>
<evidence type="ECO:0000256" key="1">
    <source>
        <dbReference type="SAM" id="Phobius"/>
    </source>
</evidence>